<reference evidence="2" key="1">
    <citation type="submission" date="2021-01" db="EMBL/GenBank/DDBJ databases">
        <authorList>
            <person name="Corre E."/>
            <person name="Pelletier E."/>
            <person name="Niang G."/>
            <person name="Scheremetjew M."/>
            <person name="Finn R."/>
            <person name="Kale V."/>
            <person name="Holt S."/>
            <person name="Cochrane G."/>
            <person name="Meng A."/>
            <person name="Brown T."/>
            <person name="Cohen L."/>
        </authorList>
    </citation>
    <scope>NUCLEOTIDE SEQUENCE</scope>
    <source>
        <strain evidence="2">SoJaBio B1-5/56/2</strain>
    </source>
</reference>
<protein>
    <recommendedName>
        <fullName evidence="1">ADP ribosyltransferase domain-containing protein</fullName>
    </recommendedName>
</protein>
<evidence type="ECO:0000259" key="1">
    <source>
        <dbReference type="Pfam" id="PF03496"/>
    </source>
</evidence>
<dbReference type="EMBL" id="HBKR01007469">
    <property type="protein sequence ID" value="CAE2288672.1"/>
    <property type="molecule type" value="Transcribed_RNA"/>
</dbReference>
<name>A0A7S4NIM7_9EUKA</name>
<feature type="domain" description="ADP ribosyltransferase" evidence="1">
    <location>
        <begin position="115"/>
        <end position="190"/>
    </location>
</feature>
<proteinExistence type="predicted"/>
<sequence length="289" mass="32998">MLYPKKKKSEVFALHGKRDQYDIIPEFNFQNALHSYPRVSPLDLDIDVNQHPQVLGALLKYAENTETFRFNMCLNLLNKASNPHLFKNLLLGCIGSAQTTVPDVVFRKAALSDTEFEEFRNNVGKNYLSKSFMSTSAVPQHQFPGILFKINLEAGKRKGAIDLRHLDTMFNEQEILLSGYSVFRVDHCNDDTIELTYLDYYQYEHWKEKSEESGRRRVIRADGARKMSEKEQVQSFNIDFGAQFKPGEFEKLSSQFASLEGKSKFSGGVGSGSALRGQKEDIFYAATLY</sequence>
<dbReference type="SUPFAM" id="SSF56399">
    <property type="entry name" value="ADP-ribosylation"/>
    <property type="match status" value="1"/>
</dbReference>
<dbReference type="InterPro" id="IPR003540">
    <property type="entry name" value="ADP-ribosyltransferase"/>
</dbReference>
<accession>A0A7S4NIM7</accession>
<organism evidence="2">
    <name type="scientific">Paramoeba aestuarina</name>
    <dbReference type="NCBI Taxonomy" id="180227"/>
    <lineage>
        <taxon>Eukaryota</taxon>
        <taxon>Amoebozoa</taxon>
        <taxon>Discosea</taxon>
        <taxon>Flabellinia</taxon>
        <taxon>Dactylopodida</taxon>
        <taxon>Paramoebidae</taxon>
        <taxon>Paramoeba</taxon>
    </lineage>
</organism>
<dbReference type="GO" id="GO:0005576">
    <property type="term" value="C:extracellular region"/>
    <property type="evidence" value="ECO:0007669"/>
    <property type="project" value="InterPro"/>
</dbReference>
<evidence type="ECO:0000313" key="2">
    <source>
        <dbReference type="EMBL" id="CAE2288672.1"/>
    </source>
</evidence>
<dbReference type="AlphaFoldDB" id="A0A7S4NIM7"/>
<gene>
    <name evidence="2" type="ORF">NAES01612_LOCUS4906</name>
</gene>
<dbReference type="Pfam" id="PF03496">
    <property type="entry name" value="ADPrib_exo_Tox"/>
    <property type="match status" value="1"/>
</dbReference>
<dbReference type="Gene3D" id="3.90.176.10">
    <property type="entry name" value="Toxin ADP-ribosyltransferase, Chain A, domain 1"/>
    <property type="match status" value="1"/>
</dbReference>